<proteinExistence type="predicted"/>
<evidence type="ECO:0000313" key="2">
    <source>
        <dbReference type="Proteomes" id="UP000887458"/>
    </source>
</evidence>
<dbReference type="Proteomes" id="UP000887458">
    <property type="component" value="Unassembled WGS sequence"/>
</dbReference>
<keyword evidence="2" id="KW-1185">Reference proteome</keyword>
<accession>A0ABQ8JP10</accession>
<dbReference type="EMBL" id="NJHN03000029">
    <property type="protein sequence ID" value="KAH9424339.1"/>
    <property type="molecule type" value="Genomic_DNA"/>
</dbReference>
<gene>
    <name evidence="1" type="ORF">DERP_004521</name>
</gene>
<evidence type="ECO:0000313" key="1">
    <source>
        <dbReference type="EMBL" id="KAH9424339.1"/>
    </source>
</evidence>
<protein>
    <submittedName>
        <fullName evidence="1">Uncharacterized protein</fullName>
    </submittedName>
</protein>
<name>A0ABQ8JP10_DERPT</name>
<reference evidence="1 2" key="2">
    <citation type="journal article" date="2022" name="Mol. Biol. Evol.">
        <title>Comparative Genomics Reveals Insights into the Divergent Evolution of Astigmatic Mites and Household Pest Adaptations.</title>
        <authorList>
            <person name="Xiong Q."/>
            <person name="Wan A.T."/>
            <person name="Liu X."/>
            <person name="Fung C.S."/>
            <person name="Xiao X."/>
            <person name="Malainual N."/>
            <person name="Hou J."/>
            <person name="Wang L."/>
            <person name="Wang M."/>
            <person name="Yang K.Y."/>
            <person name="Cui Y."/>
            <person name="Leung E.L."/>
            <person name="Nong W."/>
            <person name="Shin S.K."/>
            <person name="Au S.W."/>
            <person name="Jeong K.Y."/>
            <person name="Chew F.T."/>
            <person name="Hui J.H."/>
            <person name="Leung T.F."/>
            <person name="Tungtrongchitr A."/>
            <person name="Zhong N."/>
            <person name="Liu Z."/>
            <person name="Tsui S.K."/>
        </authorList>
    </citation>
    <scope>NUCLEOTIDE SEQUENCE [LARGE SCALE GENOMIC DNA]</scope>
    <source>
        <strain evidence="1">Derp</strain>
    </source>
</reference>
<sequence length="72" mass="8235">MYSIHSDSLDRIWKELLQDGIEHHKVSSYLKSKKQYLNNGLVLSTEMVNCPSSRASLRKTEPPNSLFSICIP</sequence>
<comment type="caution">
    <text evidence="1">The sequence shown here is derived from an EMBL/GenBank/DDBJ whole genome shotgun (WGS) entry which is preliminary data.</text>
</comment>
<organism evidence="1 2">
    <name type="scientific">Dermatophagoides pteronyssinus</name>
    <name type="common">European house dust mite</name>
    <dbReference type="NCBI Taxonomy" id="6956"/>
    <lineage>
        <taxon>Eukaryota</taxon>
        <taxon>Metazoa</taxon>
        <taxon>Ecdysozoa</taxon>
        <taxon>Arthropoda</taxon>
        <taxon>Chelicerata</taxon>
        <taxon>Arachnida</taxon>
        <taxon>Acari</taxon>
        <taxon>Acariformes</taxon>
        <taxon>Sarcoptiformes</taxon>
        <taxon>Astigmata</taxon>
        <taxon>Psoroptidia</taxon>
        <taxon>Analgoidea</taxon>
        <taxon>Pyroglyphidae</taxon>
        <taxon>Dermatophagoidinae</taxon>
        <taxon>Dermatophagoides</taxon>
    </lineage>
</organism>
<reference evidence="1 2" key="1">
    <citation type="journal article" date="2018" name="J. Allergy Clin. Immunol.">
        <title>High-quality assembly of Dermatophagoides pteronyssinus genome and transcriptome reveals a wide range of novel allergens.</title>
        <authorList>
            <person name="Liu X.Y."/>
            <person name="Yang K.Y."/>
            <person name="Wang M.Q."/>
            <person name="Kwok J.S."/>
            <person name="Zeng X."/>
            <person name="Yang Z."/>
            <person name="Xiao X.J."/>
            <person name="Lau C.P."/>
            <person name="Li Y."/>
            <person name="Huang Z.M."/>
            <person name="Ba J.G."/>
            <person name="Yim A.K."/>
            <person name="Ouyang C.Y."/>
            <person name="Ngai S.M."/>
            <person name="Chan T.F."/>
            <person name="Leung E.L."/>
            <person name="Liu L."/>
            <person name="Liu Z.G."/>
            <person name="Tsui S.K."/>
        </authorList>
    </citation>
    <scope>NUCLEOTIDE SEQUENCE [LARGE SCALE GENOMIC DNA]</scope>
    <source>
        <strain evidence="1">Derp</strain>
    </source>
</reference>